<name>A0AAE0I4M2_9PEZI</name>
<gene>
    <name evidence="2" type="ORF">B0H66DRAFT_575154</name>
</gene>
<organism evidence="2 3">
    <name type="scientific">Apodospora peruviana</name>
    <dbReference type="NCBI Taxonomy" id="516989"/>
    <lineage>
        <taxon>Eukaryota</taxon>
        <taxon>Fungi</taxon>
        <taxon>Dikarya</taxon>
        <taxon>Ascomycota</taxon>
        <taxon>Pezizomycotina</taxon>
        <taxon>Sordariomycetes</taxon>
        <taxon>Sordariomycetidae</taxon>
        <taxon>Sordariales</taxon>
        <taxon>Lasiosphaeriaceae</taxon>
        <taxon>Apodospora</taxon>
    </lineage>
</organism>
<keyword evidence="1" id="KW-1133">Transmembrane helix</keyword>
<keyword evidence="3" id="KW-1185">Reference proteome</keyword>
<protein>
    <submittedName>
        <fullName evidence="2">Uncharacterized protein</fullName>
    </submittedName>
</protein>
<dbReference type="AlphaFoldDB" id="A0AAE0I4M2"/>
<comment type="caution">
    <text evidence="2">The sequence shown here is derived from an EMBL/GenBank/DDBJ whole genome shotgun (WGS) entry which is preliminary data.</text>
</comment>
<keyword evidence="1" id="KW-0812">Transmembrane</keyword>
<reference evidence="2" key="1">
    <citation type="journal article" date="2023" name="Mol. Phylogenet. Evol.">
        <title>Genome-scale phylogeny and comparative genomics of the fungal order Sordariales.</title>
        <authorList>
            <person name="Hensen N."/>
            <person name="Bonometti L."/>
            <person name="Westerberg I."/>
            <person name="Brannstrom I.O."/>
            <person name="Guillou S."/>
            <person name="Cros-Aarteil S."/>
            <person name="Calhoun S."/>
            <person name="Haridas S."/>
            <person name="Kuo A."/>
            <person name="Mondo S."/>
            <person name="Pangilinan J."/>
            <person name="Riley R."/>
            <person name="LaButti K."/>
            <person name="Andreopoulos B."/>
            <person name="Lipzen A."/>
            <person name="Chen C."/>
            <person name="Yan M."/>
            <person name="Daum C."/>
            <person name="Ng V."/>
            <person name="Clum A."/>
            <person name="Steindorff A."/>
            <person name="Ohm R.A."/>
            <person name="Martin F."/>
            <person name="Silar P."/>
            <person name="Natvig D.O."/>
            <person name="Lalanne C."/>
            <person name="Gautier V."/>
            <person name="Ament-Velasquez S.L."/>
            <person name="Kruys A."/>
            <person name="Hutchinson M.I."/>
            <person name="Powell A.J."/>
            <person name="Barry K."/>
            <person name="Miller A.N."/>
            <person name="Grigoriev I.V."/>
            <person name="Debuchy R."/>
            <person name="Gladieux P."/>
            <person name="Hiltunen Thoren M."/>
            <person name="Johannesson H."/>
        </authorList>
    </citation>
    <scope>NUCLEOTIDE SEQUENCE</scope>
    <source>
        <strain evidence="2">CBS 118394</strain>
    </source>
</reference>
<feature type="transmembrane region" description="Helical" evidence="1">
    <location>
        <begin position="150"/>
        <end position="171"/>
    </location>
</feature>
<dbReference type="Proteomes" id="UP001283341">
    <property type="component" value="Unassembled WGS sequence"/>
</dbReference>
<dbReference type="EMBL" id="JAUEDM010000004">
    <property type="protein sequence ID" value="KAK3318179.1"/>
    <property type="molecule type" value="Genomic_DNA"/>
</dbReference>
<sequence>MCTLWWCLWRSVELGDFLLQPLATTLIVDNAKLGRLFTASNLNRIGGINIRWTTNLADHLRLTDNDHAVFTFQGASFLQFQNGYQQDLKLPPGLDRQIGKCGTLRTRERRIENFSIWHDRLVILKQAFDESQPAAISQWWYDRRNGVQWYIFWIAVMVFVMAMFFGIMQSLEGGLQVYLSYKSMNLPVEAGARRSSC</sequence>
<accession>A0AAE0I4M2</accession>
<evidence type="ECO:0000313" key="3">
    <source>
        <dbReference type="Proteomes" id="UP001283341"/>
    </source>
</evidence>
<evidence type="ECO:0000313" key="2">
    <source>
        <dbReference type="EMBL" id="KAK3318179.1"/>
    </source>
</evidence>
<evidence type="ECO:0000256" key="1">
    <source>
        <dbReference type="SAM" id="Phobius"/>
    </source>
</evidence>
<proteinExistence type="predicted"/>
<keyword evidence="1" id="KW-0472">Membrane</keyword>
<reference evidence="2" key="2">
    <citation type="submission" date="2023-06" db="EMBL/GenBank/DDBJ databases">
        <authorList>
            <consortium name="Lawrence Berkeley National Laboratory"/>
            <person name="Haridas S."/>
            <person name="Hensen N."/>
            <person name="Bonometti L."/>
            <person name="Westerberg I."/>
            <person name="Brannstrom I.O."/>
            <person name="Guillou S."/>
            <person name="Cros-Aarteil S."/>
            <person name="Calhoun S."/>
            <person name="Kuo A."/>
            <person name="Mondo S."/>
            <person name="Pangilinan J."/>
            <person name="Riley R."/>
            <person name="Labutti K."/>
            <person name="Andreopoulos B."/>
            <person name="Lipzen A."/>
            <person name="Chen C."/>
            <person name="Yanf M."/>
            <person name="Daum C."/>
            <person name="Ng V."/>
            <person name="Clum A."/>
            <person name="Steindorff A."/>
            <person name="Ohm R."/>
            <person name="Martin F."/>
            <person name="Silar P."/>
            <person name="Natvig D."/>
            <person name="Lalanne C."/>
            <person name="Gautier V."/>
            <person name="Ament-Velasquez S.L."/>
            <person name="Kruys A."/>
            <person name="Hutchinson M.I."/>
            <person name="Powell A.J."/>
            <person name="Barry K."/>
            <person name="Miller A.N."/>
            <person name="Grigoriev I.V."/>
            <person name="Debuchy R."/>
            <person name="Gladieux P."/>
            <person name="Thoren M.H."/>
            <person name="Johannesson H."/>
        </authorList>
    </citation>
    <scope>NUCLEOTIDE SEQUENCE</scope>
    <source>
        <strain evidence="2">CBS 118394</strain>
    </source>
</reference>